<dbReference type="PANTHER" id="PTHR31118">
    <property type="entry name" value="CYCLASE-LIKE PROTEIN 2"/>
    <property type="match status" value="1"/>
</dbReference>
<dbReference type="InterPro" id="IPR037175">
    <property type="entry name" value="KFase_sf"/>
</dbReference>
<dbReference type="GO" id="GO:0004061">
    <property type="term" value="F:arylformamidase activity"/>
    <property type="evidence" value="ECO:0007669"/>
    <property type="project" value="InterPro"/>
</dbReference>
<dbReference type="InterPro" id="IPR007325">
    <property type="entry name" value="KFase/CYL"/>
</dbReference>
<dbReference type="OrthoDB" id="9014at2157"/>
<dbReference type="AlphaFoldDB" id="C3MMY6"/>
<gene>
    <name evidence="1" type="ordered locus">LS215_0762</name>
</gene>
<dbReference type="Gene3D" id="3.50.30.50">
    <property type="entry name" value="Putative cyclase"/>
    <property type="match status" value="1"/>
</dbReference>
<dbReference type="SUPFAM" id="SSF102198">
    <property type="entry name" value="Putative cyclase"/>
    <property type="match status" value="1"/>
</dbReference>
<protein>
    <submittedName>
        <fullName evidence="1">Cyclase family protein</fullName>
    </submittedName>
</protein>
<dbReference type="PANTHER" id="PTHR31118:SF12">
    <property type="entry name" value="CYCLASE-LIKE PROTEIN 2"/>
    <property type="match status" value="1"/>
</dbReference>
<proteinExistence type="predicted"/>
<dbReference type="GO" id="GO:0019441">
    <property type="term" value="P:L-tryptophan catabolic process to kynurenine"/>
    <property type="evidence" value="ECO:0007669"/>
    <property type="project" value="InterPro"/>
</dbReference>
<dbReference type="EMBL" id="CP001399">
    <property type="protein sequence ID" value="ACP34826.1"/>
    <property type="molecule type" value="Genomic_DNA"/>
</dbReference>
<name>C3MMY6_SACI2</name>
<dbReference type="GeneID" id="7798937"/>
<accession>C3MMY6</accession>
<reference evidence="1 2" key="1">
    <citation type="journal article" date="2009" name="Proc. Natl. Acad. Sci. U.S.A.">
        <title>Biogeography of the Sulfolobus islandicus pan-genome.</title>
        <authorList>
            <person name="Reno M.L."/>
            <person name="Held N.L."/>
            <person name="Fields C.J."/>
            <person name="Burke P.V."/>
            <person name="Whitaker R.J."/>
        </authorList>
    </citation>
    <scope>NUCLEOTIDE SEQUENCE [LARGE SCALE GENOMIC DNA]</scope>
    <source>
        <strain evidence="2">L.S.2.15 / Lassen #1</strain>
    </source>
</reference>
<dbReference type="RefSeq" id="WP_012713220.1">
    <property type="nucleotide sequence ID" value="NC_012589.1"/>
</dbReference>
<organism evidence="1 2">
    <name type="scientific">Saccharolobus islandicus (strain L.S.2.15 / Lassen #1)</name>
    <name type="common">Sulfolobus islandicus</name>
    <dbReference type="NCBI Taxonomy" id="429572"/>
    <lineage>
        <taxon>Archaea</taxon>
        <taxon>Thermoproteota</taxon>
        <taxon>Thermoprotei</taxon>
        <taxon>Sulfolobales</taxon>
        <taxon>Sulfolobaceae</taxon>
        <taxon>Saccharolobus</taxon>
    </lineage>
</organism>
<sequence length="240" mass="27671">MQNLDEILNSFNYFDFTIPLSHDVVAWPTHPAIRINKFRSVDRDLYDAHEIYMTSQDYTHFDTPSHMIKGGKSIDKYEARRFILKAVILNLSYKKDMEIREEDLRQFEEVIRKSEAVVLYTNFRKEPKEFRYDWAYLGISGAKYLSKFNLKLVAIDSPSIAGWSGDVPAHPHIITVKEAIDVHLNLLEKDILIVEGLYNVNKAVGEEKYVEGILIALPLNIIGLDGGPCRVIFLKPKNKL</sequence>
<dbReference type="KEGG" id="sis:LS215_0762"/>
<dbReference type="Proteomes" id="UP000001747">
    <property type="component" value="Chromosome"/>
</dbReference>
<evidence type="ECO:0000313" key="2">
    <source>
        <dbReference type="Proteomes" id="UP000001747"/>
    </source>
</evidence>
<dbReference type="HOGENOM" id="CLU_030671_3_1_2"/>
<evidence type="ECO:0000313" key="1">
    <source>
        <dbReference type="EMBL" id="ACP34826.1"/>
    </source>
</evidence>
<dbReference type="Pfam" id="PF04199">
    <property type="entry name" value="Cyclase"/>
    <property type="match status" value="1"/>
</dbReference>